<evidence type="ECO:0000256" key="3">
    <source>
        <dbReference type="ARBA" id="ARBA00023163"/>
    </source>
</evidence>
<dbReference type="PANTHER" id="PTHR30265:SF7">
    <property type="entry name" value="TRANSCRIPTION ANTITERMINATION PROTEIN RFAH"/>
    <property type="match status" value="1"/>
</dbReference>
<evidence type="ECO:0000259" key="4">
    <source>
        <dbReference type="SMART" id="SM00738"/>
    </source>
</evidence>
<keyword evidence="1" id="KW-0889">Transcription antitermination</keyword>
<dbReference type="GO" id="GO:0031564">
    <property type="term" value="P:transcription antitermination"/>
    <property type="evidence" value="ECO:0007669"/>
    <property type="project" value="UniProtKB-KW"/>
</dbReference>
<sequence length="168" mass="19219">MEVAATRWYLIQCKPRESFRAELHLRNQGYECFHPTIKVEKARKNGPQWVTEPLFPHYLFISLNGIEDNWYPIRSTRGVSKMVTFNGAPLPVPDQIVSDLRSCMASGQKLSTPISFVEGEKIRIVDGCFKELEALFTARSGEERVIVLLNILNRPQHICLPIQAITHL</sequence>
<dbReference type="Pfam" id="PF02357">
    <property type="entry name" value="NusG"/>
    <property type="match status" value="1"/>
</dbReference>
<evidence type="ECO:0000313" key="6">
    <source>
        <dbReference type="Proteomes" id="UP000238196"/>
    </source>
</evidence>
<keyword evidence="2" id="KW-0805">Transcription regulation</keyword>
<dbReference type="GO" id="GO:0006354">
    <property type="term" value="P:DNA-templated transcription elongation"/>
    <property type="evidence" value="ECO:0007669"/>
    <property type="project" value="InterPro"/>
</dbReference>
<dbReference type="GO" id="GO:0005829">
    <property type="term" value="C:cytosol"/>
    <property type="evidence" value="ECO:0007669"/>
    <property type="project" value="TreeGrafter"/>
</dbReference>
<comment type="caution">
    <text evidence="5">The sequence shown here is derived from an EMBL/GenBank/DDBJ whole genome shotgun (WGS) entry which is preliminary data.</text>
</comment>
<evidence type="ECO:0000313" key="5">
    <source>
        <dbReference type="EMBL" id="PPC74626.1"/>
    </source>
</evidence>
<dbReference type="Proteomes" id="UP000238196">
    <property type="component" value="Unassembled WGS sequence"/>
</dbReference>
<feature type="domain" description="NusG-like N-terminal" evidence="4">
    <location>
        <begin position="5"/>
        <end position="104"/>
    </location>
</feature>
<gene>
    <name evidence="5" type="primary">rfaH</name>
    <name evidence="5" type="ORF">C4K68_25265</name>
</gene>
<dbReference type="InterPro" id="IPR036735">
    <property type="entry name" value="NGN_dom_sf"/>
</dbReference>
<dbReference type="SMART" id="SM00738">
    <property type="entry name" value="NGN"/>
    <property type="match status" value="1"/>
</dbReference>
<dbReference type="InterPro" id="IPR043425">
    <property type="entry name" value="NusG-like"/>
</dbReference>
<dbReference type="InterPro" id="IPR006645">
    <property type="entry name" value="NGN-like_dom"/>
</dbReference>
<keyword evidence="3" id="KW-0804">Transcription</keyword>
<reference evidence="5 6" key="1">
    <citation type="submission" date="2018-02" db="EMBL/GenBank/DDBJ databases">
        <title>novel marine gammaproteobacteria from coastal saline agro ecosystem.</title>
        <authorList>
            <person name="Krishnan R."/>
            <person name="Ramesh Kumar N."/>
        </authorList>
    </citation>
    <scope>NUCLEOTIDE SEQUENCE [LARGE SCALE GENOMIC DNA]</scope>
    <source>
        <strain evidence="5 6">228</strain>
    </source>
</reference>
<dbReference type="AlphaFoldDB" id="A0A2S5KJT9"/>
<dbReference type="SUPFAM" id="SSF82679">
    <property type="entry name" value="N-utilization substance G protein NusG, N-terminal domain"/>
    <property type="match status" value="1"/>
</dbReference>
<evidence type="ECO:0000256" key="2">
    <source>
        <dbReference type="ARBA" id="ARBA00023015"/>
    </source>
</evidence>
<dbReference type="Gene3D" id="3.30.70.940">
    <property type="entry name" value="NusG, N-terminal domain"/>
    <property type="match status" value="1"/>
</dbReference>
<accession>A0A2S5KJT9</accession>
<dbReference type="CDD" id="cd09892">
    <property type="entry name" value="NGN_SP_RfaH"/>
    <property type="match status" value="1"/>
</dbReference>
<dbReference type="NCBIfam" id="TIGR01955">
    <property type="entry name" value="RfaH"/>
    <property type="match status" value="1"/>
</dbReference>
<dbReference type="NCBIfam" id="NF006534">
    <property type="entry name" value="PRK09014.1"/>
    <property type="match status" value="1"/>
</dbReference>
<dbReference type="EMBL" id="PRLP01000143">
    <property type="protein sequence ID" value="PPC74626.1"/>
    <property type="molecule type" value="Genomic_DNA"/>
</dbReference>
<dbReference type="OrthoDB" id="9790639at2"/>
<proteinExistence type="predicted"/>
<name>A0A2S5KJT9_9PROT</name>
<dbReference type="PANTHER" id="PTHR30265">
    <property type="entry name" value="RHO-INTERACTING TRANSCRIPTION TERMINATION FACTOR NUSG"/>
    <property type="match status" value="1"/>
</dbReference>
<evidence type="ECO:0000256" key="1">
    <source>
        <dbReference type="ARBA" id="ARBA00022814"/>
    </source>
</evidence>
<protein>
    <submittedName>
        <fullName evidence="5">Transcription/translation regulatory transformer protein RfaH</fullName>
    </submittedName>
</protein>
<dbReference type="InterPro" id="IPR010215">
    <property type="entry name" value="Transcription_antiterm_RfaH"/>
</dbReference>
<organism evidence="5 6">
    <name type="scientific">Proteobacteria bacterium 228</name>
    <dbReference type="NCBI Taxonomy" id="2083153"/>
    <lineage>
        <taxon>Bacteria</taxon>
        <taxon>Pseudomonadati</taxon>
        <taxon>Pseudomonadota</taxon>
    </lineage>
</organism>